<dbReference type="InterPro" id="IPR038404">
    <property type="entry name" value="TRAP_DctP_sf"/>
</dbReference>
<gene>
    <name evidence="5" type="ORF">TRP8649_04031</name>
</gene>
<keyword evidence="2 4" id="KW-0732">Signal</keyword>
<accession>A0A238JGS2</accession>
<evidence type="ECO:0000256" key="1">
    <source>
        <dbReference type="ARBA" id="ARBA00004418"/>
    </source>
</evidence>
<comment type="subcellular location">
    <subcellularLocation>
        <location evidence="1">Periplasm</location>
    </subcellularLocation>
</comment>
<sequence>MTIKEIALLGLTALAPLAAQAETLTFASTNAEPVPINRFFEQWVEDVNVAAGGSLEINLRHGPTLANHTNYYDRVVDGVVDIVWGMSVFNPGKFTNSLVMTIPFFVESSEQGSLAACRMFEKGAFGADYEGLKPLMFANFPQSSFHTTETPIDNGLRSMAGLNVIATSPPAVEITKGNDGTPLSVQITEAYEALQRGTADGMVMSFTAFPAFKLGDVLKHHYVAPLGGALGAVFMTEESYEALSDEAKAVIDAHTTCDTSRELGVFVDNWNAGAMNKYKNSEGHTFSEMSPEEVQGIIGYVGDEILGSFAENMPGGQPLVDALLQELDTAK</sequence>
<evidence type="ECO:0000256" key="2">
    <source>
        <dbReference type="ARBA" id="ARBA00022729"/>
    </source>
</evidence>
<dbReference type="PANTHER" id="PTHR33376">
    <property type="match status" value="1"/>
</dbReference>
<name>A0A238JGS2_9RHOB</name>
<dbReference type="AlphaFoldDB" id="A0A238JGS2"/>
<dbReference type="Gene3D" id="3.40.190.170">
    <property type="entry name" value="Bacterial extracellular solute-binding protein, family 7"/>
    <property type="match status" value="1"/>
</dbReference>
<keyword evidence="6" id="KW-1185">Reference proteome</keyword>
<dbReference type="GO" id="GO:0055085">
    <property type="term" value="P:transmembrane transport"/>
    <property type="evidence" value="ECO:0007669"/>
    <property type="project" value="InterPro"/>
</dbReference>
<dbReference type="PANTHER" id="PTHR33376:SF15">
    <property type="entry name" value="BLL6794 PROTEIN"/>
    <property type="match status" value="1"/>
</dbReference>
<evidence type="ECO:0000256" key="4">
    <source>
        <dbReference type="SAM" id="SignalP"/>
    </source>
</evidence>
<feature type="chain" id="PRO_5013394120" evidence="4">
    <location>
        <begin position="22"/>
        <end position="331"/>
    </location>
</feature>
<evidence type="ECO:0000313" key="5">
    <source>
        <dbReference type="EMBL" id="SMX29891.1"/>
    </source>
</evidence>
<evidence type="ECO:0000256" key="3">
    <source>
        <dbReference type="ARBA" id="ARBA00022764"/>
    </source>
</evidence>
<dbReference type="InterPro" id="IPR018389">
    <property type="entry name" value="DctP_fam"/>
</dbReference>
<proteinExistence type="predicted"/>
<dbReference type="Proteomes" id="UP000225972">
    <property type="component" value="Unassembled WGS sequence"/>
</dbReference>
<reference evidence="6" key="1">
    <citation type="submission" date="2017-05" db="EMBL/GenBank/DDBJ databases">
        <authorList>
            <person name="Rodrigo-Torres L."/>
            <person name="Arahal R. D."/>
            <person name="Lucena T."/>
        </authorList>
    </citation>
    <scope>NUCLEOTIDE SEQUENCE [LARGE SCALE GENOMIC DNA]</scope>
    <source>
        <strain evidence="6">CECT 8649</strain>
    </source>
</reference>
<dbReference type="Pfam" id="PF03480">
    <property type="entry name" value="DctP"/>
    <property type="match status" value="1"/>
</dbReference>
<organism evidence="5 6">
    <name type="scientific">Pelagimonas phthalicica</name>
    <dbReference type="NCBI Taxonomy" id="1037362"/>
    <lineage>
        <taxon>Bacteria</taxon>
        <taxon>Pseudomonadati</taxon>
        <taxon>Pseudomonadota</taxon>
        <taxon>Alphaproteobacteria</taxon>
        <taxon>Rhodobacterales</taxon>
        <taxon>Roseobacteraceae</taxon>
        <taxon>Pelagimonas</taxon>
    </lineage>
</organism>
<evidence type="ECO:0000313" key="6">
    <source>
        <dbReference type="Proteomes" id="UP000225972"/>
    </source>
</evidence>
<dbReference type="NCBIfam" id="NF037995">
    <property type="entry name" value="TRAP_S1"/>
    <property type="match status" value="1"/>
</dbReference>
<dbReference type="GO" id="GO:0042597">
    <property type="term" value="C:periplasmic space"/>
    <property type="evidence" value="ECO:0007669"/>
    <property type="project" value="UniProtKB-SubCell"/>
</dbReference>
<protein>
    <submittedName>
        <fullName evidence="5">Bacterial extracellular solute-binding protein, family 7</fullName>
    </submittedName>
</protein>
<feature type="signal peptide" evidence="4">
    <location>
        <begin position="1"/>
        <end position="21"/>
    </location>
</feature>
<dbReference type="EMBL" id="FXXP01000003">
    <property type="protein sequence ID" value="SMX29891.1"/>
    <property type="molecule type" value="Genomic_DNA"/>
</dbReference>
<dbReference type="RefSeq" id="WP_166652794.1">
    <property type="nucleotide sequence ID" value="NZ_FXXP01000003.1"/>
</dbReference>
<keyword evidence="3" id="KW-0574">Periplasm</keyword>